<sequence length="339" mass="38271">MTSNDSVDEENILKAAKDGKWRKVFKMYEEKKDLRTIKTPSTGDTVLHMAVSSADWYIVAWIVDLVCLKRSNEQEVDENGDEKKQVFGAVNKKGNTPLHLAASASNGSFEMCKKVGGADRSIITTGYNDGETPLFLAALHGNKEAFLWLHYKIPQDSSSRHAHYKRDDNDTILHCAIAGGHIDVGIEIVHLYGQHLKEMTMTRNKNGLSPLHILAATPSAFESIDLPSRFFVVRLLYRFFRVKEKQQASAEGELKQPEWKLFEDPVSILEIMNLVLIFSWACLKHHLIEKLARRLPSCFAPIWRLIVFPLAVLVWILGALQIIPTIFLLVGTPIQCAHI</sequence>
<dbReference type="EMBL" id="JAWXYG010000013">
    <property type="protein sequence ID" value="KAK4256081.1"/>
    <property type="molecule type" value="Genomic_DNA"/>
</dbReference>
<dbReference type="AlphaFoldDB" id="A0AAE1ISR9"/>
<evidence type="ECO:0000256" key="2">
    <source>
        <dbReference type="SAM" id="Phobius"/>
    </source>
</evidence>
<keyword evidence="2" id="KW-0472">Membrane</keyword>
<dbReference type="InterPro" id="IPR036770">
    <property type="entry name" value="Ankyrin_rpt-contain_sf"/>
</dbReference>
<evidence type="ECO:0000313" key="4">
    <source>
        <dbReference type="Proteomes" id="UP001293593"/>
    </source>
</evidence>
<comment type="subcellular location">
    <subcellularLocation>
        <location evidence="1">Cell membrane</location>
        <topology evidence="1">Peripheral membrane protein</topology>
        <orientation evidence="1">Cytoplasmic side</orientation>
    </subcellularLocation>
</comment>
<feature type="transmembrane region" description="Helical" evidence="2">
    <location>
        <begin position="303"/>
        <end position="323"/>
    </location>
</feature>
<dbReference type="PANTHER" id="PTHR24121">
    <property type="entry name" value="NO MECHANORECEPTOR POTENTIAL C, ISOFORM D-RELATED"/>
    <property type="match status" value="1"/>
</dbReference>
<protein>
    <submittedName>
        <fullName evidence="3">Uncharacterized protein</fullName>
    </submittedName>
</protein>
<keyword evidence="2" id="KW-0812">Transmembrane</keyword>
<dbReference type="Proteomes" id="UP001293593">
    <property type="component" value="Unassembled WGS sequence"/>
</dbReference>
<gene>
    <name evidence="3" type="ORF">QN277_008994</name>
</gene>
<dbReference type="SUPFAM" id="SSF48403">
    <property type="entry name" value="Ankyrin repeat"/>
    <property type="match status" value="1"/>
</dbReference>
<evidence type="ECO:0000313" key="3">
    <source>
        <dbReference type="EMBL" id="KAK4256081.1"/>
    </source>
</evidence>
<dbReference type="GO" id="GO:0005886">
    <property type="term" value="C:plasma membrane"/>
    <property type="evidence" value="ECO:0007669"/>
    <property type="project" value="UniProtKB-SubCell"/>
</dbReference>
<name>A0AAE1ISR9_9FABA</name>
<keyword evidence="4" id="KW-1185">Reference proteome</keyword>
<dbReference type="SMART" id="SM00248">
    <property type="entry name" value="ANK"/>
    <property type="match status" value="4"/>
</dbReference>
<dbReference type="Pfam" id="PF12796">
    <property type="entry name" value="Ank_2"/>
    <property type="match status" value="1"/>
</dbReference>
<dbReference type="PANTHER" id="PTHR24121:SF15">
    <property type="entry name" value="ANKYRIN REPEAT PROTEIN"/>
    <property type="match status" value="1"/>
</dbReference>
<proteinExistence type="predicted"/>
<organism evidence="3 4">
    <name type="scientific">Acacia crassicarpa</name>
    <name type="common">northern wattle</name>
    <dbReference type="NCBI Taxonomy" id="499986"/>
    <lineage>
        <taxon>Eukaryota</taxon>
        <taxon>Viridiplantae</taxon>
        <taxon>Streptophyta</taxon>
        <taxon>Embryophyta</taxon>
        <taxon>Tracheophyta</taxon>
        <taxon>Spermatophyta</taxon>
        <taxon>Magnoliopsida</taxon>
        <taxon>eudicotyledons</taxon>
        <taxon>Gunneridae</taxon>
        <taxon>Pentapetalae</taxon>
        <taxon>rosids</taxon>
        <taxon>fabids</taxon>
        <taxon>Fabales</taxon>
        <taxon>Fabaceae</taxon>
        <taxon>Caesalpinioideae</taxon>
        <taxon>mimosoid clade</taxon>
        <taxon>Acacieae</taxon>
        <taxon>Acacia</taxon>
    </lineage>
</organism>
<accession>A0AAE1ISR9</accession>
<comment type="caution">
    <text evidence="3">The sequence shown here is derived from an EMBL/GenBank/DDBJ whole genome shotgun (WGS) entry which is preliminary data.</text>
</comment>
<dbReference type="Gene3D" id="1.25.40.20">
    <property type="entry name" value="Ankyrin repeat-containing domain"/>
    <property type="match status" value="1"/>
</dbReference>
<evidence type="ECO:0000256" key="1">
    <source>
        <dbReference type="ARBA" id="ARBA00004413"/>
    </source>
</evidence>
<dbReference type="InterPro" id="IPR002110">
    <property type="entry name" value="Ankyrin_rpt"/>
</dbReference>
<reference evidence="3" key="1">
    <citation type="submission" date="2023-10" db="EMBL/GenBank/DDBJ databases">
        <title>Chromosome-level genome of the transformable northern wattle, Acacia crassicarpa.</title>
        <authorList>
            <person name="Massaro I."/>
            <person name="Sinha N.R."/>
            <person name="Poethig S."/>
            <person name="Leichty A.R."/>
        </authorList>
    </citation>
    <scope>NUCLEOTIDE SEQUENCE</scope>
    <source>
        <strain evidence="3">Acra3RX</strain>
        <tissue evidence="3">Leaf</tissue>
    </source>
</reference>
<keyword evidence="2" id="KW-1133">Transmembrane helix</keyword>